<keyword evidence="4" id="KW-1185">Reference proteome</keyword>
<comment type="caution">
    <text evidence="3">The sequence shown here is derived from an EMBL/GenBank/DDBJ whole genome shotgun (WGS) entry which is preliminary data.</text>
</comment>
<dbReference type="GO" id="GO:0031956">
    <property type="term" value="F:medium-chain fatty acid-CoA ligase activity"/>
    <property type="evidence" value="ECO:0007669"/>
    <property type="project" value="TreeGrafter"/>
</dbReference>
<dbReference type="Proteomes" id="UP001215598">
    <property type="component" value="Unassembled WGS sequence"/>
</dbReference>
<reference evidence="3" key="1">
    <citation type="submission" date="2023-03" db="EMBL/GenBank/DDBJ databases">
        <title>Massive genome expansion in bonnet fungi (Mycena s.s.) driven by repeated elements and novel gene families across ecological guilds.</title>
        <authorList>
            <consortium name="Lawrence Berkeley National Laboratory"/>
            <person name="Harder C.B."/>
            <person name="Miyauchi S."/>
            <person name="Viragh M."/>
            <person name="Kuo A."/>
            <person name="Thoen E."/>
            <person name="Andreopoulos B."/>
            <person name="Lu D."/>
            <person name="Skrede I."/>
            <person name="Drula E."/>
            <person name="Henrissat B."/>
            <person name="Morin E."/>
            <person name="Kohler A."/>
            <person name="Barry K."/>
            <person name="LaButti K."/>
            <person name="Morin E."/>
            <person name="Salamov A."/>
            <person name="Lipzen A."/>
            <person name="Mereny Z."/>
            <person name="Hegedus B."/>
            <person name="Baldrian P."/>
            <person name="Stursova M."/>
            <person name="Weitz H."/>
            <person name="Taylor A."/>
            <person name="Grigoriev I.V."/>
            <person name="Nagy L.G."/>
            <person name="Martin F."/>
            <person name="Kauserud H."/>
        </authorList>
    </citation>
    <scope>NUCLEOTIDE SEQUENCE</scope>
    <source>
        <strain evidence="3">CBHHK182m</strain>
    </source>
</reference>
<dbReference type="EMBL" id="JARKIB010000246">
    <property type="protein sequence ID" value="KAJ7719935.1"/>
    <property type="molecule type" value="Genomic_DNA"/>
</dbReference>
<sequence>MVHFLNEVLAAFARHKSLPIFKQLAPPEGLGAEQKTWIPVTYGAFKGDIDRAALHWLTVLSSRGFVSADVVGLWLTGHSYTDLVHMYAICRVGFVPQLFSLSYSGADVVQDLLTACNAKVLLFDPSFSDAVTTITVPCIGIPALDTIPASLLPPPTLPSVEETDVAMIFHTSGTTSGKPKPVPETHRYLTGQQMQWQGVWQGKFETQDIFNQLGSFAHVGTATALSYLSVSGQCLVQTSRADFDADEFLALVKDGGVNRVFLYAPWLSNILKRARTDPQVLSALKAMRQIIYTGASMNPEDETWMVAQGLPATLMYASTECCLCLISDLEEREHLPAMRIISGVELEFVPTKQVTSSDLTEGQGADESPLYDLFIPASSRNCPHPTVRNRPPDGHIAGDLFQEVRPGRYIFRGRNDDWVRNSKSVAFCDTKAIEDNVLLVCSDIVRHCTVVGHNKPFVVLFVEPVVPLPSEEAATALKMQILELTTPFNARLFLHERISVPEHIVVVSSGSLSRTKEKGNIRRKAVENEFAATLDSIYSAA</sequence>
<evidence type="ECO:0000259" key="2">
    <source>
        <dbReference type="Pfam" id="PF00501"/>
    </source>
</evidence>
<dbReference type="PANTHER" id="PTHR43201:SF8">
    <property type="entry name" value="ACYL-COA SYNTHETASE FAMILY MEMBER 3"/>
    <property type="match status" value="1"/>
</dbReference>
<proteinExistence type="inferred from homology"/>
<dbReference type="InterPro" id="IPR042099">
    <property type="entry name" value="ANL_N_sf"/>
</dbReference>
<feature type="non-terminal residue" evidence="3">
    <location>
        <position position="541"/>
    </location>
</feature>
<evidence type="ECO:0000256" key="1">
    <source>
        <dbReference type="ARBA" id="ARBA00006432"/>
    </source>
</evidence>
<name>A0AAD7HHG3_9AGAR</name>
<dbReference type="SUPFAM" id="SSF56801">
    <property type="entry name" value="Acetyl-CoA synthetase-like"/>
    <property type="match status" value="1"/>
</dbReference>
<dbReference type="GO" id="GO:0006631">
    <property type="term" value="P:fatty acid metabolic process"/>
    <property type="evidence" value="ECO:0007669"/>
    <property type="project" value="TreeGrafter"/>
</dbReference>
<comment type="similarity">
    <text evidence="1">Belongs to the ATP-dependent AMP-binding enzyme family.</text>
</comment>
<gene>
    <name evidence="3" type="ORF">B0H16DRAFT_1605534</name>
</gene>
<dbReference type="PANTHER" id="PTHR43201">
    <property type="entry name" value="ACYL-COA SYNTHETASE"/>
    <property type="match status" value="1"/>
</dbReference>
<accession>A0AAD7HHG3</accession>
<organism evidence="3 4">
    <name type="scientific">Mycena metata</name>
    <dbReference type="NCBI Taxonomy" id="1033252"/>
    <lineage>
        <taxon>Eukaryota</taxon>
        <taxon>Fungi</taxon>
        <taxon>Dikarya</taxon>
        <taxon>Basidiomycota</taxon>
        <taxon>Agaricomycotina</taxon>
        <taxon>Agaricomycetes</taxon>
        <taxon>Agaricomycetidae</taxon>
        <taxon>Agaricales</taxon>
        <taxon>Marasmiineae</taxon>
        <taxon>Mycenaceae</taxon>
        <taxon>Mycena</taxon>
    </lineage>
</organism>
<dbReference type="Pfam" id="PF23562">
    <property type="entry name" value="AMP-binding_C_3"/>
    <property type="match status" value="1"/>
</dbReference>
<protein>
    <submittedName>
        <fullName evidence="3">Acetyl-CoA synthetase-like protein</fullName>
    </submittedName>
</protein>
<dbReference type="InterPro" id="IPR000873">
    <property type="entry name" value="AMP-dep_synth/lig_dom"/>
</dbReference>
<dbReference type="Gene3D" id="3.40.50.12780">
    <property type="entry name" value="N-terminal domain of ligase-like"/>
    <property type="match status" value="1"/>
</dbReference>
<evidence type="ECO:0000313" key="4">
    <source>
        <dbReference type="Proteomes" id="UP001215598"/>
    </source>
</evidence>
<evidence type="ECO:0000313" key="3">
    <source>
        <dbReference type="EMBL" id="KAJ7719935.1"/>
    </source>
</evidence>
<dbReference type="AlphaFoldDB" id="A0AAD7HHG3"/>
<dbReference type="Pfam" id="PF00501">
    <property type="entry name" value="AMP-binding"/>
    <property type="match status" value="1"/>
</dbReference>
<feature type="domain" description="AMP-dependent synthetase/ligase" evidence="2">
    <location>
        <begin position="37"/>
        <end position="346"/>
    </location>
</feature>